<keyword evidence="11" id="KW-1185">Reference proteome</keyword>
<evidence type="ECO:0000256" key="6">
    <source>
        <dbReference type="ARBA" id="ARBA00022786"/>
    </source>
</evidence>
<feature type="domain" description="RING-type" evidence="9">
    <location>
        <begin position="301"/>
        <end position="518"/>
    </location>
</feature>
<proteinExistence type="predicted"/>
<dbReference type="GO" id="GO:0016740">
    <property type="term" value="F:transferase activity"/>
    <property type="evidence" value="ECO:0007669"/>
    <property type="project" value="UniProtKB-KW"/>
</dbReference>
<dbReference type="Gene3D" id="1.20.120.1750">
    <property type="match status" value="1"/>
</dbReference>
<dbReference type="SUPFAM" id="SSF57850">
    <property type="entry name" value="RING/U-box"/>
    <property type="match status" value="1"/>
</dbReference>
<evidence type="ECO:0000256" key="3">
    <source>
        <dbReference type="ARBA" id="ARBA00022723"/>
    </source>
</evidence>
<dbReference type="InterPro" id="IPR013083">
    <property type="entry name" value="Znf_RING/FYVE/PHD"/>
</dbReference>
<dbReference type="PANTHER" id="PTHR22770">
    <property type="entry name" value="UBIQUITIN CONJUGATING ENZYME 7 INTERACTING PROTEIN-RELATED"/>
    <property type="match status" value="1"/>
</dbReference>
<keyword evidence="3" id="KW-0479">Metal-binding</keyword>
<organism evidence="10 11">
    <name type="scientific">Didymella pomorum</name>
    <dbReference type="NCBI Taxonomy" id="749634"/>
    <lineage>
        <taxon>Eukaryota</taxon>
        <taxon>Fungi</taxon>
        <taxon>Dikarya</taxon>
        <taxon>Ascomycota</taxon>
        <taxon>Pezizomycotina</taxon>
        <taxon>Dothideomycetes</taxon>
        <taxon>Pleosporomycetidae</taxon>
        <taxon>Pleosporales</taxon>
        <taxon>Pleosporineae</taxon>
        <taxon>Didymellaceae</taxon>
        <taxon>Didymella</taxon>
    </lineage>
</organism>
<evidence type="ECO:0000256" key="5">
    <source>
        <dbReference type="ARBA" id="ARBA00022771"/>
    </source>
</evidence>
<sequence length="914" mass="101811">MVQPAVRHVPEIVDLISDDEYDGLLGDEVEFFDAQSVGESVDIEADLDFLDLPQLGNAKVDERDVIDLTAIPDVDVPPSDVAYRFVEDATPSSDRVEFDLISEAMCLQLVMGVFPDVSVSHVLTMIREQTMDLTRTKEHSERIVDKLLEEGTYPKEAESASKKRRRADSEEFSDYEKDLHGFGVPTYASDSVALLKDEFPNIPARHIDNTFRQHKTLFKSYVVLEEQLRTYNNTTRTFARLPRPRNKRGSELILIEQGNRLPKELRAAKTKIENEAAKRQKVEETKRAEETNLQRAQRNNDMGECQCCFAQYPLNRMISCNGKDPHLFCMNCPKQYIETEIGQGKCRPVCFASTECKGTFSRSQLQQVLDQKTFDRLEHLQQQQDLAAAGLDFLSECPFCDYKQECPPIKVDKEFRCQNTKCGKTSCRLCNKETHIPLSCEEAKKDNKITMRHFVEEAMTAALIRKCNRCRQPFIKESGCNKMSCTNCGNKQCYICSKNVSNYEHFGDPNKGRCALHDNVEDVHEQAVKRAADEAMAKVKAENPELSEADLMVQVSDCVKQAEAARKGQAAERLNEFPCEMLADQLKRKIMKSSGDRKGIQAMQSPIHFLLHILVNAPISHGLVQALSAITKLHSSIIFGDPGHSILGIILSSTITWESLRTCIPVKCTKYTHLDIAIMNYALFVVTILTITTRPLGRLGAAVGAAYNGLAAAVGLPAVPAANDPPVAGQPGPAQRRAIGYVLERNHMHNHFHDAPNPLAPLDQDFRAAQNRFQQQLRDANPRAHNANRALDAQGVQAGVEAYRVDAEARRRRIQDLQRQTAELDGRRVALNIPQQAAQAAQPVRPARLANNVVPGAWPGAPGLGNLVANAINPGLGAGVGGGLAFGGPDVNRAVRNREMNAWFEEQLRNVRGQ</sequence>
<evidence type="ECO:0000256" key="2">
    <source>
        <dbReference type="ARBA" id="ARBA00022679"/>
    </source>
</evidence>
<dbReference type="InterPro" id="IPR051628">
    <property type="entry name" value="LUBAC_E3_Ligases"/>
</dbReference>
<keyword evidence="2" id="KW-0808">Transferase</keyword>
<dbReference type="InterPro" id="IPR044066">
    <property type="entry name" value="TRIAD_supradom"/>
</dbReference>
<comment type="caution">
    <text evidence="10">The sequence shown here is derived from an EMBL/GenBank/DDBJ whole genome shotgun (WGS) entry which is preliminary data.</text>
</comment>
<dbReference type="CDD" id="cd16630">
    <property type="entry name" value="RING-HC_RBR_RNF216"/>
    <property type="match status" value="1"/>
</dbReference>
<gene>
    <name evidence="10" type="ORF">N0V91_003861</name>
</gene>
<evidence type="ECO:0000313" key="10">
    <source>
        <dbReference type="EMBL" id="KAJ4407592.1"/>
    </source>
</evidence>
<dbReference type="Proteomes" id="UP001140510">
    <property type="component" value="Unassembled WGS sequence"/>
</dbReference>
<dbReference type="InterPro" id="IPR047545">
    <property type="entry name" value="BRcat_RBR_RNF216"/>
</dbReference>
<comment type="pathway">
    <text evidence="1">Protein modification; protein ubiquitination.</text>
</comment>
<evidence type="ECO:0000313" key="11">
    <source>
        <dbReference type="Proteomes" id="UP001140510"/>
    </source>
</evidence>
<dbReference type="Gene3D" id="3.30.40.10">
    <property type="entry name" value="Zinc/RING finger domain, C3HC4 (zinc finger)"/>
    <property type="match status" value="1"/>
</dbReference>
<dbReference type="GO" id="GO:0008270">
    <property type="term" value="F:zinc ion binding"/>
    <property type="evidence" value="ECO:0007669"/>
    <property type="project" value="UniProtKB-KW"/>
</dbReference>
<dbReference type="EMBL" id="JAPEVA010000020">
    <property type="protein sequence ID" value="KAJ4407592.1"/>
    <property type="molecule type" value="Genomic_DNA"/>
</dbReference>
<evidence type="ECO:0000256" key="4">
    <source>
        <dbReference type="ARBA" id="ARBA00022737"/>
    </source>
</evidence>
<protein>
    <recommendedName>
        <fullName evidence="9">RING-type domain-containing protein</fullName>
    </recommendedName>
</protein>
<name>A0A9W8ZGY3_9PLEO</name>
<dbReference type="InterPro" id="IPR047546">
    <property type="entry name" value="Rcat_RBR_RNF216"/>
</dbReference>
<dbReference type="CDD" id="cd20339">
    <property type="entry name" value="BRcat_RBR_RNF216"/>
    <property type="match status" value="1"/>
</dbReference>
<dbReference type="Pfam" id="PF26200">
    <property type="entry name" value="Rcat_RNF216"/>
    <property type="match status" value="1"/>
</dbReference>
<accession>A0A9W8ZGY3</accession>
<keyword evidence="4" id="KW-0677">Repeat</keyword>
<dbReference type="AlphaFoldDB" id="A0A9W8ZGY3"/>
<keyword evidence="6" id="KW-0833">Ubl conjugation pathway</keyword>
<dbReference type="PANTHER" id="PTHR22770:SF47">
    <property type="entry name" value="E3 UBIQUITIN-PROTEIN LIGASE RNF216"/>
    <property type="match status" value="1"/>
</dbReference>
<evidence type="ECO:0000256" key="1">
    <source>
        <dbReference type="ARBA" id="ARBA00004906"/>
    </source>
</evidence>
<dbReference type="InterPro" id="IPR047544">
    <property type="entry name" value="RING-HC_RBR_RNF216"/>
</dbReference>
<evidence type="ECO:0000256" key="7">
    <source>
        <dbReference type="ARBA" id="ARBA00022833"/>
    </source>
</evidence>
<dbReference type="PROSITE" id="PS51873">
    <property type="entry name" value="TRIAD"/>
    <property type="match status" value="1"/>
</dbReference>
<keyword evidence="5" id="KW-0863">Zinc-finger</keyword>
<reference evidence="10" key="1">
    <citation type="submission" date="2022-10" db="EMBL/GenBank/DDBJ databases">
        <title>Tapping the CABI collections for fungal endophytes: first genome assemblies for Collariella, Neodidymelliopsis, Ascochyta clinopodiicola, Didymella pomorum, Didymosphaeria variabile, Neocosmospora piperis and Neocucurbitaria cava.</title>
        <authorList>
            <person name="Hill R."/>
        </authorList>
    </citation>
    <scope>NUCLEOTIDE SEQUENCE</scope>
    <source>
        <strain evidence="10">IMI 355091</strain>
    </source>
</reference>
<evidence type="ECO:0000256" key="8">
    <source>
        <dbReference type="SAM" id="Coils"/>
    </source>
</evidence>
<keyword evidence="8" id="KW-0175">Coiled coil</keyword>
<dbReference type="CDD" id="cd20353">
    <property type="entry name" value="Rcat_RBR_RNF216"/>
    <property type="match status" value="1"/>
</dbReference>
<keyword evidence="7" id="KW-0862">Zinc</keyword>
<dbReference type="OrthoDB" id="10009520at2759"/>
<evidence type="ECO:0000259" key="9">
    <source>
        <dbReference type="PROSITE" id="PS51873"/>
    </source>
</evidence>
<feature type="coiled-coil region" evidence="8">
    <location>
        <begin position="265"/>
        <end position="299"/>
    </location>
</feature>